<protein>
    <submittedName>
        <fullName evidence="2">Uncharacterized protein</fullName>
    </submittedName>
</protein>
<feature type="region of interest" description="Disordered" evidence="1">
    <location>
        <begin position="583"/>
        <end position="651"/>
    </location>
</feature>
<gene>
    <name evidence="2" type="ORF">CEUSTIGMA_g11246.t1</name>
</gene>
<dbReference type="Proteomes" id="UP000232323">
    <property type="component" value="Unassembled WGS sequence"/>
</dbReference>
<comment type="caution">
    <text evidence="2">The sequence shown here is derived from an EMBL/GenBank/DDBJ whole genome shotgun (WGS) entry which is preliminary data.</text>
</comment>
<feature type="region of interest" description="Disordered" evidence="1">
    <location>
        <begin position="502"/>
        <end position="521"/>
    </location>
</feature>
<feature type="compositionally biased region" description="Basic and acidic residues" evidence="1">
    <location>
        <begin position="527"/>
        <end position="543"/>
    </location>
</feature>
<keyword evidence="3" id="KW-1185">Reference proteome</keyword>
<evidence type="ECO:0000256" key="1">
    <source>
        <dbReference type="SAM" id="MobiDB-lite"/>
    </source>
</evidence>
<proteinExistence type="predicted"/>
<name>A0A250XL43_9CHLO</name>
<feature type="region of interest" description="Disordered" evidence="1">
    <location>
        <begin position="527"/>
        <end position="548"/>
    </location>
</feature>
<accession>A0A250XL43</accession>
<reference evidence="2 3" key="1">
    <citation type="submission" date="2017-08" db="EMBL/GenBank/DDBJ databases">
        <title>Acidophilic green algal genome provides insights into adaptation to an acidic environment.</title>
        <authorList>
            <person name="Hirooka S."/>
            <person name="Hirose Y."/>
            <person name="Kanesaki Y."/>
            <person name="Higuchi S."/>
            <person name="Fujiwara T."/>
            <person name="Onuma R."/>
            <person name="Era A."/>
            <person name="Ohbayashi R."/>
            <person name="Uzuka A."/>
            <person name="Nozaki H."/>
            <person name="Yoshikawa H."/>
            <person name="Miyagishima S.Y."/>
        </authorList>
    </citation>
    <scope>NUCLEOTIDE SEQUENCE [LARGE SCALE GENOMIC DNA]</scope>
    <source>
        <strain evidence="2 3">NIES-2499</strain>
    </source>
</reference>
<feature type="compositionally biased region" description="Low complexity" evidence="1">
    <location>
        <begin position="315"/>
        <end position="328"/>
    </location>
</feature>
<evidence type="ECO:0000313" key="2">
    <source>
        <dbReference type="EMBL" id="GAX83821.1"/>
    </source>
</evidence>
<dbReference type="AlphaFoldDB" id="A0A250XL43"/>
<dbReference type="EMBL" id="BEGY01000108">
    <property type="protein sequence ID" value="GAX83821.1"/>
    <property type="molecule type" value="Genomic_DNA"/>
</dbReference>
<feature type="compositionally biased region" description="Basic and acidic residues" evidence="1">
    <location>
        <begin position="616"/>
        <end position="626"/>
    </location>
</feature>
<feature type="compositionally biased region" description="Polar residues" evidence="1">
    <location>
        <begin position="627"/>
        <end position="636"/>
    </location>
</feature>
<organism evidence="2 3">
    <name type="scientific">Chlamydomonas eustigma</name>
    <dbReference type="NCBI Taxonomy" id="1157962"/>
    <lineage>
        <taxon>Eukaryota</taxon>
        <taxon>Viridiplantae</taxon>
        <taxon>Chlorophyta</taxon>
        <taxon>core chlorophytes</taxon>
        <taxon>Chlorophyceae</taxon>
        <taxon>CS clade</taxon>
        <taxon>Chlamydomonadales</taxon>
        <taxon>Chlamydomonadaceae</taxon>
        <taxon>Chlamydomonas</taxon>
    </lineage>
</organism>
<evidence type="ECO:0000313" key="3">
    <source>
        <dbReference type="Proteomes" id="UP000232323"/>
    </source>
</evidence>
<feature type="region of interest" description="Disordered" evidence="1">
    <location>
        <begin position="315"/>
        <end position="351"/>
    </location>
</feature>
<sequence>MLTWDSDFYFKNTVIRSAQHCGGPDLHAAASGDVSGIINPLLIATTVTTSLFEIDCSNISSTVAAEDRCQDNKDQESWWRERGRNKSRIEGASRDVDENELNACSRAEIMSDQDYQDPSLAISMDVSLDQQTAARVSIVASTGPAAENEMTSNNLDYAIFVVQKEEGVDHALQAEVSHHQATILPNACSNSFSPEVSSDSNGPASAHVVAANGPANAHVVAANEPASAHVAANGPASAHVAANGPASAHVVAANGPANAHVVAARRPVPFLHPKLTSSAAPTLLSATMGCHEALHDHAGTDSIKCTESDTDITSIRTSSETTHSEVSSLRSHGSKEGSDEGVSGGGVSTDDDEGCVMSNAGGSKHAELRPFMLGGQYGCMDGRSARSHGSELYPVRDAMSSPASSPPWAGPPPCSITVLDEDNDVQQNEISGDNNPKCTERLEEEHIEELDLKEVDENQEMVDEQVLLFQETVIIPDVVYVVARSVEIVETSVDIMAEQEQEEGRGVEIESEHYKQEEDRGVEIGGEHSWDEHFGMDYGHGPDDIAPQYVSHEVGEDKHAMRQVVQHELRQHAVLHQCTSSWASSSTLKPMQIRPTSHDSSESASRGKPGGTHRPTTPEETREQWEQRSNNKSSSICHPPPKTSLPRHQGC</sequence>